<reference evidence="1 2" key="1">
    <citation type="journal article" date="2018" name="Mol. Biol. Evol.">
        <title>Broad Genomic Sampling Reveals a Smut Pathogenic Ancestry of the Fungal Clade Ustilaginomycotina.</title>
        <authorList>
            <person name="Kijpornyongpan T."/>
            <person name="Mondo S.J."/>
            <person name="Barry K."/>
            <person name="Sandor L."/>
            <person name="Lee J."/>
            <person name="Lipzen A."/>
            <person name="Pangilinan J."/>
            <person name="LaButti K."/>
            <person name="Hainaut M."/>
            <person name="Henrissat B."/>
            <person name="Grigoriev I.V."/>
            <person name="Spatafora J.W."/>
            <person name="Aime M.C."/>
        </authorList>
    </citation>
    <scope>NUCLEOTIDE SEQUENCE [LARGE SCALE GENOMIC DNA]</scope>
    <source>
        <strain evidence="1 2">SA 807</strain>
    </source>
</reference>
<keyword evidence="2" id="KW-1185">Reference proteome</keyword>
<evidence type="ECO:0000313" key="1">
    <source>
        <dbReference type="EMBL" id="PWN46810.1"/>
    </source>
</evidence>
<dbReference type="EMBL" id="KZ820694">
    <property type="protein sequence ID" value="PWN46810.1"/>
    <property type="molecule type" value="Genomic_DNA"/>
</dbReference>
<dbReference type="Proteomes" id="UP000245626">
    <property type="component" value="Unassembled WGS sequence"/>
</dbReference>
<gene>
    <name evidence="1" type="ORF">IE53DRAFT_372001</name>
</gene>
<protein>
    <submittedName>
        <fullName evidence="1">Uncharacterized protein</fullName>
    </submittedName>
</protein>
<name>A0ACD0NLW2_9BASI</name>
<proteinExistence type="predicted"/>
<accession>A0ACD0NLW2</accession>
<evidence type="ECO:0000313" key="2">
    <source>
        <dbReference type="Proteomes" id="UP000245626"/>
    </source>
</evidence>
<organism evidence="1 2">
    <name type="scientific">Violaceomyces palustris</name>
    <dbReference type="NCBI Taxonomy" id="1673888"/>
    <lineage>
        <taxon>Eukaryota</taxon>
        <taxon>Fungi</taxon>
        <taxon>Dikarya</taxon>
        <taxon>Basidiomycota</taxon>
        <taxon>Ustilaginomycotina</taxon>
        <taxon>Ustilaginomycetes</taxon>
        <taxon>Violaceomycetales</taxon>
        <taxon>Violaceomycetaceae</taxon>
        <taxon>Violaceomyces</taxon>
    </lineage>
</organism>
<sequence>MSQPSSSSSSRTSPTALRPLSTSLGSLKRSDGSASFSFGNLESLASVNAPVEVRIRDELTDRATLEVLFQPLQGVPGIPTKTFTSSLQTLFSSVLLLHHHPRSLVQLVIQTTSSPSLSLPTTTTRWSTSSRRDSKDDQGTPQPPPLLLGPDNPPTPTEKAAAINASSLALLDAGFPARGTVAACACAVLERRRGRSIRRSGGRQGFGGGETEVEEEEMDPSSTIILLDPTPEELELAISTHVFGFLFYGSEPSKEDDTLSADLVMNESVGPVEYEDYLEAMDTCRQGAKSVLGFMRKAIERRHLSPSSGQGGSRGV</sequence>